<dbReference type="InterPro" id="IPR036640">
    <property type="entry name" value="ABC1_TM_sf"/>
</dbReference>
<protein>
    <submittedName>
        <fullName evidence="12">Canalicular multispecific organic anion transporter 1</fullName>
    </submittedName>
</protein>
<dbReference type="PROSITE" id="PS50893">
    <property type="entry name" value="ABC_TRANSPORTER_2"/>
    <property type="match status" value="1"/>
</dbReference>
<evidence type="ECO:0000259" key="11">
    <source>
        <dbReference type="PROSITE" id="PS50929"/>
    </source>
</evidence>
<organism evidence="12 13">
    <name type="scientific">Physocladia obscura</name>
    <dbReference type="NCBI Taxonomy" id="109957"/>
    <lineage>
        <taxon>Eukaryota</taxon>
        <taxon>Fungi</taxon>
        <taxon>Fungi incertae sedis</taxon>
        <taxon>Chytridiomycota</taxon>
        <taxon>Chytridiomycota incertae sedis</taxon>
        <taxon>Chytridiomycetes</taxon>
        <taxon>Chytridiales</taxon>
        <taxon>Chytriomycetaceae</taxon>
        <taxon>Physocladia</taxon>
    </lineage>
</organism>
<dbReference type="Pfam" id="PF00664">
    <property type="entry name" value="ABC_membrane"/>
    <property type="match status" value="1"/>
</dbReference>
<feature type="domain" description="ABC transmembrane type-1" evidence="11">
    <location>
        <begin position="264"/>
        <end position="542"/>
    </location>
</feature>
<dbReference type="InterPro" id="IPR011527">
    <property type="entry name" value="ABC1_TM_dom"/>
</dbReference>
<evidence type="ECO:0000313" key="13">
    <source>
        <dbReference type="Proteomes" id="UP001211907"/>
    </source>
</evidence>
<dbReference type="AlphaFoldDB" id="A0AAD5SVU1"/>
<feature type="compositionally biased region" description="Basic and acidic residues" evidence="8">
    <location>
        <begin position="80"/>
        <end position="94"/>
    </location>
</feature>
<feature type="compositionally biased region" description="Basic residues" evidence="8">
    <location>
        <begin position="51"/>
        <end position="72"/>
    </location>
</feature>
<feature type="transmembrane region" description="Helical" evidence="9">
    <location>
        <begin position="474"/>
        <end position="496"/>
    </location>
</feature>
<dbReference type="GO" id="GO:0140359">
    <property type="term" value="F:ABC-type transporter activity"/>
    <property type="evidence" value="ECO:0007669"/>
    <property type="project" value="InterPro"/>
</dbReference>
<name>A0AAD5SVU1_9FUNG</name>
<evidence type="ECO:0000256" key="6">
    <source>
        <dbReference type="ARBA" id="ARBA00022989"/>
    </source>
</evidence>
<keyword evidence="2" id="KW-0813">Transport</keyword>
<feature type="transmembrane region" description="Helical" evidence="9">
    <location>
        <begin position="287"/>
        <end position="308"/>
    </location>
</feature>
<feature type="region of interest" description="Disordered" evidence="8">
    <location>
        <begin position="1"/>
        <end position="104"/>
    </location>
</feature>
<sequence>MREISDNGDTASGEREIDPESGFALTDIELEVEVESSDETEEASGNNGRAAKSKSRSTNSSRRKSKKNRHSAHSYAHSSDNSHDPHDNNTHENSARPPRRFHIAPDKGSPADLLLMLWAFRLVRLVRSAADVRDLHLHLKGSESAKLTADRLASAWGNLHPIHTPVSERENYLSNTNTNTNNTTHHSPIPSTASTKPLTDINNNNYATSSHNSRFRGHPHAKTTSHGNNPQLWRALQRAFGQAYLWLGVWKLFWALFKWLACYFLLKWLVVFCQDRRSGTNPPLWKGHVLALGLLFSSIAASICYHQLSLQSTKIGIRCRASLMVLIYRKSLKLSYVKGGVGDIVNLIANECNRVAEATVNWHSLWSSVAESISEVLDFIVILVLIDVGLNGLPALILILGILLPLQYLIAAKTSKISLLSTAHVTKRVHLVSEVLTAIKLLKFYAWESYYVDKIMSARAVEISELWVSLGLRILSYIIVFMAPAVIMVACIAAFMKWDLEHGDTGSATTMDAATVFALFSLFNTLRYPLISLPKSVRTVNAASSSLHRIEEFLNQPEIDQHETLPLPAGSNLLIDIHNADFLWDGDFDHPHVHNLTLEIKRGEILAVVGDLSSGKSLLAAIMGQIKRDKGSMSVYGTCGYVPQEPWLIDANIRDNILFGLDFDDQRYTDTVRVVGLTRDLMLMSHGDETRVSDLQLSSSQKQRLSLARCIYHNSDVVLVEDCLSDFDQATARRIFKECFRNNLLKTKAIVLVTQQKQFLKDCDRIVVLKNGRVIENGTFAELKAKKVNFSAWVNDYVSIDDDPQGLLEQVTEIKLDMQQGTVRGPSIISAFSNRYGSEPADIRNPMGFRRRTAGGGAAHKPSPLGTSKVITSDIELTTSNSVLASTTATFLSPEEEANETTIKALIELNNASIQNAQINEQTISKLIERNQLSVLTGGAARPPANFSNQDPVTRTIEANQLTVHSMVAFEKTMTDRAIVLRTDAGPWQSY</sequence>
<dbReference type="Gene3D" id="3.40.50.300">
    <property type="entry name" value="P-loop containing nucleotide triphosphate hydrolases"/>
    <property type="match status" value="1"/>
</dbReference>
<keyword evidence="5" id="KW-0067">ATP-binding</keyword>
<dbReference type="InterPro" id="IPR050173">
    <property type="entry name" value="ABC_transporter_C-like"/>
</dbReference>
<keyword evidence="3 9" id="KW-0812">Transmembrane</keyword>
<dbReference type="GO" id="GO:0016020">
    <property type="term" value="C:membrane"/>
    <property type="evidence" value="ECO:0007669"/>
    <property type="project" value="UniProtKB-SubCell"/>
</dbReference>
<feature type="transmembrane region" description="Helical" evidence="9">
    <location>
        <begin position="244"/>
        <end position="266"/>
    </location>
</feature>
<keyword evidence="6 9" id="KW-1133">Transmembrane helix</keyword>
<feature type="non-terminal residue" evidence="12">
    <location>
        <position position="991"/>
    </location>
</feature>
<gene>
    <name evidence="12" type="primary">ABCC2_1</name>
    <name evidence="12" type="ORF">HK100_003265</name>
</gene>
<comment type="subcellular location">
    <subcellularLocation>
        <location evidence="1">Membrane</location>
        <topology evidence="1">Multi-pass membrane protein</topology>
    </subcellularLocation>
</comment>
<reference evidence="12" key="1">
    <citation type="submission" date="2020-05" db="EMBL/GenBank/DDBJ databases">
        <title>Phylogenomic resolution of chytrid fungi.</title>
        <authorList>
            <person name="Stajich J.E."/>
            <person name="Amses K."/>
            <person name="Simmons R."/>
            <person name="Seto K."/>
            <person name="Myers J."/>
            <person name="Bonds A."/>
            <person name="Quandt C.A."/>
            <person name="Barry K."/>
            <person name="Liu P."/>
            <person name="Grigoriev I."/>
            <person name="Longcore J.E."/>
            <person name="James T.Y."/>
        </authorList>
    </citation>
    <scope>NUCLEOTIDE SEQUENCE</scope>
    <source>
        <strain evidence="12">JEL0513</strain>
    </source>
</reference>
<dbReference type="CDD" id="cd18579">
    <property type="entry name" value="ABC_6TM_ABCC_D1"/>
    <property type="match status" value="1"/>
</dbReference>
<dbReference type="CDD" id="cd03250">
    <property type="entry name" value="ABCC_MRP_domain1"/>
    <property type="match status" value="1"/>
</dbReference>
<feature type="transmembrane region" description="Helical" evidence="9">
    <location>
        <begin position="379"/>
        <end position="406"/>
    </location>
</feature>
<dbReference type="InterPro" id="IPR003439">
    <property type="entry name" value="ABC_transporter-like_ATP-bd"/>
</dbReference>
<comment type="caution">
    <text evidence="12">The sequence shown here is derived from an EMBL/GenBank/DDBJ whole genome shotgun (WGS) entry which is preliminary data.</text>
</comment>
<dbReference type="PROSITE" id="PS50929">
    <property type="entry name" value="ABC_TM1F"/>
    <property type="match status" value="1"/>
</dbReference>
<dbReference type="PANTHER" id="PTHR24223">
    <property type="entry name" value="ATP-BINDING CASSETTE SUB-FAMILY C"/>
    <property type="match status" value="1"/>
</dbReference>
<dbReference type="Gene3D" id="1.20.1560.10">
    <property type="entry name" value="ABC transporter type 1, transmembrane domain"/>
    <property type="match status" value="1"/>
</dbReference>
<dbReference type="EMBL" id="JADGJH010001802">
    <property type="protein sequence ID" value="KAJ3109716.1"/>
    <property type="molecule type" value="Genomic_DNA"/>
</dbReference>
<dbReference type="InterPro" id="IPR044746">
    <property type="entry name" value="ABCC_6TM_D1"/>
</dbReference>
<evidence type="ECO:0000256" key="9">
    <source>
        <dbReference type="SAM" id="Phobius"/>
    </source>
</evidence>
<keyword evidence="13" id="KW-1185">Reference proteome</keyword>
<evidence type="ECO:0000256" key="7">
    <source>
        <dbReference type="ARBA" id="ARBA00023136"/>
    </source>
</evidence>
<accession>A0AAD5SVU1</accession>
<dbReference type="Pfam" id="PF00005">
    <property type="entry name" value="ABC_tran"/>
    <property type="match status" value="1"/>
</dbReference>
<evidence type="ECO:0000259" key="10">
    <source>
        <dbReference type="PROSITE" id="PS50893"/>
    </source>
</evidence>
<feature type="compositionally biased region" description="Polar residues" evidence="8">
    <location>
        <begin position="185"/>
        <end position="212"/>
    </location>
</feature>
<dbReference type="Proteomes" id="UP001211907">
    <property type="component" value="Unassembled WGS sequence"/>
</dbReference>
<proteinExistence type="predicted"/>
<evidence type="ECO:0000256" key="8">
    <source>
        <dbReference type="SAM" id="MobiDB-lite"/>
    </source>
</evidence>
<feature type="domain" description="ABC transporter" evidence="10">
    <location>
        <begin position="577"/>
        <end position="796"/>
    </location>
</feature>
<evidence type="ECO:0000256" key="5">
    <source>
        <dbReference type="ARBA" id="ARBA00022840"/>
    </source>
</evidence>
<keyword evidence="7 9" id="KW-0472">Membrane</keyword>
<dbReference type="SUPFAM" id="SSF90123">
    <property type="entry name" value="ABC transporter transmembrane region"/>
    <property type="match status" value="1"/>
</dbReference>
<feature type="compositionally biased region" description="Acidic residues" evidence="8">
    <location>
        <begin position="28"/>
        <end position="42"/>
    </location>
</feature>
<keyword evidence="4" id="KW-0547">Nucleotide-binding</keyword>
<dbReference type="InterPro" id="IPR027417">
    <property type="entry name" value="P-loop_NTPase"/>
</dbReference>
<evidence type="ECO:0000256" key="2">
    <source>
        <dbReference type="ARBA" id="ARBA00022448"/>
    </source>
</evidence>
<dbReference type="GO" id="GO:0016887">
    <property type="term" value="F:ATP hydrolysis activity"/>
    <property type="evidence" value="ECO:0007669"/>
    <property type="project" value="InterPro"/>
</dbReference>
<evidence type="ECO:0000256" key="3">
    <source>
        <dbReference type="ARBA" id="ARBA00022692"/>
    </source>
</evidence>
<feature type="compositionally biased region" description="Low complexity" evidence="8">
    <location>
        <begin position="175"/>
        <end position="184"/>
    </location>
</feature>
<dbReference type="PANTHER" id="PTHR24223:SF447">
    <property type="entry name" value="MULTIDRUG RESISTANCE-ASSOCIATED PROTEIN 5"/>
    <property type="match status" value="1"/>
</dbReference>
<evidence type="ECO:0000256" key="4">
    <source>
        <dbReference type="ARBA" id="ARBA00022741"/>
    </source>
</evidence>
<evidence type="ECO:0000256" key="1">
    <source>
        <dbReference type="ARBA" id="ARBA00004141"/>
    </source>
</evidence>
<evidence type="ECO:0000313" key="12">
    <source>
        <dbReference type="EMBL" id="KAJ3109716.1"/>
    </source>
</evidence>
<feature type="region of interest" description="Disordered" evidence="8">
    <location>
        <begin position="168"/>
        <end position="228"/>
    </location>
</feature>
<feature type="compositionally biased region" description="Basic residues" evidence="8">
    <location>
        <begin position="213"/>
        <end position="223"/>
    </location>
</feature>
<dbReference type="GO" id="GO:0005524">
    <property type="term" value="F:ATP binding"/>
    <property type="evidence" value="ECO:0007669"/>
    <property type="project" value="UniProtKB-KW"/>
</dbReference>
<dbReference type="SUPFAM" id="SSF52540">
    <property type="entry name" value="P-loop containing nucleoside triphosphate hydrolases"/>
    <property type="match status" value="1"/>
</dbReference>